<feature type="transmembrane region" description="Helical" evidence="1">
    <location>
        <begin position="55"/>
        <end position="74"/>
    </location>
</feature>
<feature type="transmembrane region" description="Helical" evidence="1">
    <location>
        <begin position="361"/>
        <end position="379"/>
    </location>
</feature>
<feature type="transmembrane region" description="Helical" evidence="1">
    <location>
        <begin position="293"/>
        <end position="311"/>
    </location>
</feature>
<feature type="transmembrane region" description="Helical" evidence="1">
    <location>
        <begin position="108"/>
        <end position="124"/>
    </location>
</feature>
<feature type="transmembrane region" description="Helical" evidence="1">
    <location>
        <begin position="386"/>
        <end position="406"/>
    </location>
</feature>
<evidence type="ECO:0000313" key="2">
    <source>
        <dbReference type="EMBL" id="CAA6821404.1"/>
    </source>
</evidence>
<name>A0A6S6TPU4_9BACT</name>
<feature type="transmembrane region" description="Helical" evidence="1">
    <location>
        <begin position="246"/>
        <end position="273"/>
    </location>
</feature>
<accession>A0A6S6TPU4</accession>
<dbReference type="EMBL" id="CACVAS010000115">
    <property type="protein sequence ID" value="CAA6821404.1"/>
    <property type="molecule type" value="Genomic_DNA"/>
</dbReference>
<protein>
    <submittedName>
        <fullName evidence="2">Uncharacterized protein</fullName>
    </submittedName>
</protein>
<dbReference type="InterPro" id="IPR025291">
    <property type="entry name" value="DUF4153"/>
</dbReference>
<gene>
    <name evidence="2" type="ORF">HELGO_WM47085</name>
</gene>
<feature type="transmembrane region" description="Helical" evidence="1">
    <location>
        <begin position="211"/>
        <end position="234"/>
    </location>
</feature>
<keyword evidence="1" id="KW-0472">Membrane</keyword>
<keyword evidence="1" id="KW-0812">Transmembrane</keyword>
<organism evidence="2">
    <name type="scientific">uncultured Sulfurovum sp</name>
    <dbReference type="NCBI Taxonomy" id="269237"/>
    <lineage>
        <taxon>Bacteria</taxon>
        <taxon>Pseudomonadati</taxon>
        <taxon>Campylobacterota</taxon>
        <taxon>Epsilonproteobacteria</taxon>
        <taxon>Campylobacterales</taxon>
        <taxon>Sulfurovaceae</taxon>
        <taxon>Sulfurovum</taxon>
        <taxon>environmental samples</taxon>
    </lineage>
</organism>
<evidence type="ECO:0000256" key="1">
    <source>
        <dbReference type="SAM" id="Phobius"/>
    </source>
</evidence>
<feature type="transmembrane region" description="Helical" evidence="1">
    <location>
        <begin position="320"/>
        <end position="341"/>
    </location>
</feature>
<keyword evidence="1" id="KW-1133">Transmembrane helix</keyword>
<dbReference type="Pfam" id="PF13687">
    <property type="entry name" value="DUF4153"/>
    <property type="match status" value="1"/>
</dbReference>
<proteinExistence type="predicted"/>
<feature type="transmembrane region" description="Helical" evidence="1">
    <location>
        <begin position="170"/>
        <end position="191"/>
    </location>
</feature>
<feature type="transmembrane region" description="Helical" evidence="1">
    <location>
        <begin position="86"/>
        <end position="102"/>
    </location>
</feature>
<reference evidence="2" key="1">
    <citation type="submission" date="2020-01" db="EMBL/GenBank/DDBJ databases">
        <authorList>
            <person name="Meier V. D."/>
            <person name="Meier V D."/>
        </authorList>
    </citation>
    <scope>NUCLEOTIDE SEQUENCE</scope>
    <source>
        <strain evidence="2">HLG_WM_MAG_01</strain>
    </source>
</reference>
<dbReference type="AlphaFoldDB" id="A0A6S6TPU4"/>
<sequence length="486" mass="56760">MQEKTIKEQLNEAKEIKAKVRLHPIFQVKSFAWFVLILTVLLMFIENFLKMDELVGGWHIISYILMLIPLAYLAFSNKLENNYVKWFFPLLAIMIIDMFYYSNDMVQYVLPIVFFLLVLVLYFTSMNKVHSLYQTFLPSPFKSGIGVSAIGQFFDNLFVRKEENDIYKRIGLALLITLPFLGVFMALLFSSDESFANFLTGIIDIDFNFDITYIWTVPWYFFFYLFLFVATLSGTKNRTYVGETKFFDMLIVGIFLGMINILFLMFVAMQLAFLFGEPNLPTGTTLATFAREGFFQLMMVMGLVLLIFIFIMRRYKNEKVLMFLLAGLLLQTIMMGLVSLKKMYLYQSIKGATVLRYYVEWFDYFLIVVLLIGLVFLVRKLTFRKLLDVIVILGLVSFTLVVSLNVDGMVASHNIEKFKDSPEKLDKRAISYLSIDALPVVKKYNLELGRTYIRTLTWVESDARKYCNDFSTYHYGYCSKLKKYEE</sequence>
<feature type="transmembrane region" description="Helical" evidence="1">
    <location>
        <begin position="31"/>
        <end position="49"/>
    </location>
</feature>